<dbReference type="OrthoDB" id="228006at2157"/>
<sequence>MSVLAAVIRAGETPPIGAGMVPRAEAHLYADGLSRLVAFRVTDGPAFERIDGAYAPDLADHPSYPVTDLLLAVPVLRSLSSVGQRLDALSTKAEANYGRDFTAMVFTTAVEWGSDGYGRLFEARSQLEAHPFDGEITATLTPAATDEQARALRANLARIDGPTRVYAQSDEATDEQR</sequence>
<dbReference type="RefSeq" id="WP_162316012.1">
    <property type="nucleotide sequence ID" value="NZ_JAHQXF010000001.1"/>
</dbReference>
<proteinExistence type="predicted"/>
<name>A0A8J8C6R2_9EURY</name>
<gene>
    <name evidence="1" type="ORF">KTS45_01380</name>
</gene>
<comment type="caution">
    <text evidence="1">The sequence shown here is derived from an EMBL/GenBank/DDBJ whole genome shotgun (WGS) entry which is preliminary data.</text>
</comment>
<evidence type="ECO:0000313" key="1">
    <source>
        <dbReference type="EMBL" id="MBV0922840.1"/>
    </source>
</evidence>
<dbReference type="Proteomes" id="UP000766550">
    <property type="component" value="Unassembled WGS sequence"/>
</dbReference>
<dbReference type="AlphaFoldDB" id="A0A8J8C6R2"/>
<dbReference type="EMBL" id="JAHQXF010000001">
    <property type="protein sequence ID" value="MBV0922840.1"/>
    <property type="molecule type" value="Genomic_DNA"/>
</dbReference>
<accession>A0A8J8C6R2</accession>
<protein>
    <submittedName>
        <fullName evidence="1">Uncharacterized protein</fullName>
    </submittedName>
</protein>
<keyword evidence="2" id="KW-1185">Reference proteome</keyword>
<organism evidence="1 2">
    <name type="scientific">Haloarcula limicola</name>
    <dbReference type="NCBI Taxonomy" id="1429915"/>
    <lineage>
        <taxon>Archaea</taxon>
        <taxon>Methanobacteriati</taxon>
        <taxon>Methanobacteriota</taxon>
        <taxon>Stenosarchaea group</taxon>
        <taxon>Halobacteria</taxon>
        <taxon>Halobacteriales</taxon>
        <taxon>Haloarculaceae</taxon>
        <taxon>Haloarcula</taxon>
    </lineage>
</organism>
<reference evidence="1 2" key="1">
    <citation type="submission" date="2021-06" db="EMBL/GenBank/DDBJ databases">
        <title>New haloarchaea isolates fom saline soil.</title>
        <authorList>
            <person name="Duran-Viseras A."/>
            <person name="Sanchez-Porro C.S."/>
            <person name="Ventosa A."/>
        </authorList>
    </citation>
    <scope>NUCLEOTIDE SEQUENCE [LARGE SCALE GENOMIC DNA]</scope>
    <source>
        <strain evidence="1 2">JCM 183640</strain>
    </source>
</reference>
<evidence type="ECO:0000313" key="2">
    <source>
        <dbReference type="Proteomes" id="UP000766550"/>
    </source>
</evidence>